<dbReference type="Proteomes" id="UP000029725">
    <property type="component" value="Unassembled WGS sequence"/>
</dbReference>
<reference evidence="3 4" key="1">
    <citation type="submission" date="2014-04" db="EMBL/GenBank/DDBJ databases">
        <title>A new species of microsporidia sheds light on the evolution of extreme parasitism.</title>
        <authorList>
            <person name="Haag K.L."/>
            <person name="James T.Y."/>
            <person name="Larsson R."/>
            <person name="Schaer T.M."/>
            <person name="Refardt D."/>
            <person name="Pombert J.-F."/>
            <person name="Ebert D."/>
        </authorList>
    </citation>
    <scope>NUCLEOTIDE SEQUENCE [LARGE SCALE GENOMIC DNA]</scope>
    <source>
        <strain evidence="3 4">UGP3</strain>
        <tissue evidence="3">Spores</tissue>
    </source>
</reference>
<dbReference type="RefSeq" id="XP_013239215.1">
    <property type="nucleotide sequence ID" value="XM_013383761.1"/>
</dbReference>
<dbReference type="GO" id="GO:0003697">
    <property type="term" value="F:single-stranded DNA binding"/>
    <property type="evidence" value="ECO:0007669"/>
    <property type="project" value="TreeGrafter"/>
</dbReference>
<protein>
    <submittedName>
        <fullName evidence="3">Uncharacterized protein</fullName>
    </submittedName>
</protein>
<evidence type="ECO:0000313" key="3">
    <source>
        <dbReference type="EMBL" id="KGG52779.1"/>
    </source>
</evidence>
<dbReference type="GO" id="GO:0006260">
    <property type="term" value="P:DNA replication"/>
    <property type="evidence" value="ECO:0007669"/>
    <property type="project" value="UniProtKB-KW"/>
</dbReference>
<organism evidence="3 4">
    <name type="scientific">Mitosporidium daphniae</name>
    <dbReference type="NCBI Taxonomy" id="1485682"/>
    <lineage>
        <taxon>Eukaryota</taxon>
        <taxon>Fungi</taxon>
        <taxon>Fungi incertae sedis</taxon>
        <taxon>Microsporidia</taxon>
        <taxon>Mitosporidium</taxon>
    </lineage>
</organism>
<dbReference type="GeneID" id="25258334"/>
<dbReference type="GO" id="GO:0017116">
    <property type="term" value="F:single-stranded DNA helicase activity"/>
    <property type="evidence" value="ECO:0007669"/>
    <property type="project" value="TreeGrafter"/>
</dbReference>
<dbReference type="HOGENOM" id="CLU_353390_0_0_1"/>
<comment type="caution">
    <text evidence="3">The sequence shown here is derived from an EMBL/GenBank/DDBJ whole genome shotgun (WGS) entry which is preliminary data.</text>
</comment>
<gene>
    <name evidence="3" type="ORF">DI09_136p40</name>
</gene>
<dbReference type="VEuPathDB" id="MicrosporidiaDB:DI09_136p40"/>
<keyword evidence="2" id="KW-0235">DNA replication</keyword>
<dbReference type="Gene3D" id="3.40.50.300">
    <property type="entry name" value="P-loop containing nucleotide triphosphate hydrolases"/>
    <property type="match status" value="1"/>
</dbReference>
<dbReference type="SUPFAM" id="SSF52540">
    <property type="entry name" value="P-loop containing nucleoside triphosphate hydrolases"/>
    <property type="match status" value="1"/>
</dbReference>
<dbReference type="GO" id="GO:0005524">
    <property type="term" value="F:ATP binding"/>
    <property type="evidence" value="ECO:0007669"/>
    <property type="project" value="InterPro"/>
</dbReference>
<dbReference type="GO" id="GO:0042555">
    <property type="term" value="C:MCM complex"/>
    <property type="evidence" value="ECO:0007669"/>
    <property type="project" value="TreeGrafter"/>
</dbReference>
<evidence type="ECO:0000256" key="1">
    <source>
        <dbReference type="ARBA" id="ARBA00008010"/>
    </source>
</evidence>
<name>A0A098VV92_9MICR</name>
<sequence>MMDPGKDVALHKSLRIKLGWKFQIQTQTSTLVRQFICITWVTRMSFKKGNVPSYVFASQDPVTKLYDHVPNALKKGSNLADEKNLPWIALYSSVNFLTETVQSDPDFLALLDMWIHKVAADLINDIDKALSIVVSIVVCSQHVSYLDWLKLADPSISELLRCVETAELQPISICFSESSSFFQEILGISSNDDFTLSTLPISSLSCLPNNDTQSVNQRLVSVLGKISYLCSRENHVLLEGMFSCPKCKVQQRKSFFKDIYHVSLFQIYQLLTESKVDKLTSSPLGRAFPSARRRPAKQRWTRCILTGKALKTGFSPITMQGNYLVGLLSLRLASISEDPVASVFCIIPSHVGNAAILAPGMVVQMCGLVFNSLIPMDFLVHQKTALSKCWMLGQSLSQIKPICQETSFSINELSPFTSQISIFDMLILSCFPTISSNEIPKCALVLNMVSSLIKSAGSLCRKHLRTLLIGSHGTGKSSLILQTSTILYPFSSVISLSCNSLKGQNDALESLITNLDGAGLYCFDDCEKFSRLSSFLELYFELSGNQSERGRYEYWSYSTDATIVSSPIGGTYDVDLVSNTKLPHGLLDEFDLIVLVNDQPNAQVESIISDHLVSSSSSCVSSVKYGLKKEHYSFHGNDAALLSSKKKRSLDISGSGMNLVERLKYYQSQNLPLVPISLIRKYLFSFPLDFAPNVSSIVDLRTRPVNTKKGKAPKKQGKQAIVKRYLVCFPHFSIMEKIGNQAAANADGLISESDVKQIISSMDGSNASGDLMDQLNLSGYLIRVSPGYYKWRSME</sequence>
<dbReference type="InterPro" id="IPR027417">
    <property type="entry name" value="P-loop_NTPase"/>
</dbReference>
<keyword evidence="4" id="KW-1185">Reference proteome</keyword>
<dbReference type="PANTHER" id="PTHR11630">
    <property type="entry name" value="DNA REPLICATION LICENSING FACTOR MCM FAMILY MEMBER"/>
    <property type="match status" value="1"/>
</dbReference>
<dbReference type="EMBL" id="JMKJ01000040">
    <property type="protein sequence ID" value="KGG52779.1"/>
    <property type="molecule type" value="Genomic_DNA"/>
</dbReference>
<accession>A0A098VV92</accession>
<evidence type="ECO:0000256" key="2">
    <source>
        <dbReference type="ARBA" id="ARBA00022705"/>
    </source>
</evidence>
<proteinExistence type="inferred from homology"/>
<comment type="similarity">
    <text evidence="1">Belongs to the MCM family.</text>
</comment>
<evidence type="ECO:0000313" key="4">
    <source>
        <dbReference type="Proteomes" id="UP000029725"/>
    </source>
</evidence>
<dbReference type="InterPro" id="IPR031327">
    <property type="entry name" value="MCM"/>
</dbReference>
<dbReference type="PANTHER" id="PTHR11630:SF66">
    <property type="entry name" value="DNA REPLICATION LICENSING FACTOR MCM4"/>
    <property type="match status" value="1"/>
</dbReference>
<dbReference type="AlphaFoldDB" id="A0A098VV92"/>